<dbReference type="Proteomes" id="UP000054144">
    <property type="component" value="Unassembled WGS sequence"/>
</dbReference>
<proteinExistence type="predicted"/>
<feature type="region of interest" description="Disordered" evidence="2">
    <location>
        <begin position="451"/>
        <end position="487"/>
    </location>
</feature>
<dbReference type="EMBL" id="KN881856">
    <property type="protein sequence ID" value="KIY48131.1"/>
    <property type="molecule type" value="Genomic_DNA"/>
</dbReference>
<keyword evidence="1" id="KW-0175">Coiled coil</keyword>
<dbReference type="AlphaFoldDB" id="A0A0D7AE38"/>
<name>A0A0D7AE38_9AGAR</name>
<gene>
    <name evidence="3" type="ORF">FISHEDRAFT_59173</name>
</gene>
<evidence type="ECO:0000256" key="1">
    <source>
        <dbReference type="SAM" id="Coils"/>
    </source>
</evidence>
<accession>A0A0D7AE38</accession>
<feature type="region of interest" description="Disordered" evidence="2">
    <location>
        <begin position="152"/>
        <end position="171"/>
    </location>
</feature>
<organism evidence="3 4">
    <name type="scientific">Fistulina hepatica ATCC 64428</name>
    <dbReference type="NCBI Taxonomy" id="1128425"/>
    <lineage>
        <taxon>Eukaryota</taxon>
        <taxon>Fungi</taxon>
        <taxon>Dikarya</taxon>
        <taxon>Basidiomycota</taxon>
        <taxon>Agaricomycotina</taxon>
        <taxon>Agaricomycetes</taxon>
        <taxon>Agaricomycetidae</taxon>
        <taxon>Agaricales</taxon>
        <taxon>Fistulinaceae</taxon>
        <taxon>Fistulina</taxon>
    </lineage>
</organism>
<feature type="compositionally biased region" description="Low complexity" evidence="2">
    <location>
        <begin position="523"/>
        <end position="533"/>
    </location>
</feature>
<evidence type="ECO:0000313" key="3">
    <source>
        <dbReference type="EMBL" id="KIY48131.1"/>
    </source>
</evidence>
<evidence type="ECO:0000256" key="2">
    <source>
        <dbReference type="SAM" id="MobiDB-lite"/>
    </source>
</evidence>
<feature type="region of interest" description="Disordered" evidence="2">
    <location>
        <begin position="501"/>
        <end position="550"/>
    </location>
</feature>
<evidence type="ECO:0000313" key="4">
    <source>
        <dbReference type="Proteomes" id="UP000054144"/>
    </source>
</evidence>
<sequence>MSLAAFRCILRVIVFRVIFNNRLFDQQGLPTALIMPISGKKILAKTRTRLHGIKVHVKRVFCPSKKHGTQHGTINGMAPSELHCSKDKLSNPPAHDAVAFAARSLNTISNSGVASNSSNTMDSTSTRTHSSLVMIPCFPSAAAHGAQGSALSRVSKAEEGPNTIPFPLASDAPRPLTPARLLAYDYTHGIVNEDGELSFSLPSSFCSSLASGDAPCEAWPYPSRIRTEPSAVSTKSRFTTSLASDDAEYSLVVRPENPVLRDSDTDDSPQQGFPAQLSSDATSLAMVSVTSSAILGSCSSLHQYSLHSAVSTSECASPAMSHSFISIQSSPAGRVYSPPVAPSSSPTIPAYFDATKIEEHFHLAVTSFSSPAVIMGSSPAMYEHMSPATAISVDIAASERPDNYVSCNSHWDLSISNSPAFDINGSAFDANTTFSTDRLALDTDSFAYDLNRPTSNTDNPAFHQSPASSYVRSLASRPEKPIDDDDEWTIVNDDGWISPTVSACPPISRPDNPMPKDREWYDSPNCNSPSNSPEFESHAYPPGSGCPSYLPPSDPRSSHFHIQASPQSCKSMSMSLSSCAMSLYSNPIMLGSPFMGSVQLNPVVPPMIIRPENANYPIAEWDDESPHPPTTPEFPSASPSESLCCYAPLDSTVVLSPVPCSRSPSLSRNDVDTLQADIRRCKADIARLQAELSLVRKMSEIAVSLRAAFSLRKTC</sequence>
<protein>
    <submittedName>
        <fullName evidence="3">Uncharacterized protein</fullName>
    </submittedName>
</protein>
<keyword evidence="4" id="KW-1185">Reference proteome</keyword>
<reference evidence="3 4" key="1">
    <citation type="journal article" date="2015" name="Fungal Genet. Biol.">
        <title>Evolution of novel wood decay mechanisms in Agaricales revealed by the genome sequences of Fistulina hepatica and Cylindrobasidium torrendii.</title>
        <authorList>
            <person name="Floudas D."/>
            <person name="Held B.W."/>
            <person name="Riley R."/>
            <person name="Nagy L.G."/>
            <person name="Koehler G."/>
            <person name="Ransdell A.S."/>
            <person name="Younus H."/>
            <person name="Chow J."/>
            <person name="Chiniquy J."/>
            <person name="Lipzen A."/>
            <person name="Tritt A."/>
            <person name="Sun H."/>
            <person name="Haridas S."/>
            <person name="LaButti K."/>
            <person name="Ohm R.A."/>
            <person name="Kues U."/>
            <person name="Blanchette R.A."/>
            <person name="Grigoriev I.V."/>
            <person name="Minto R.E."/>
            <person name="Hibbett D.S."/>
        </authorList>
    </citation>
    <scope>NUCLEOTIDE SEQUENCE [LARGE SCALE GENOMIC DNA]</scope>
    <source>
        <strain evidence="3 4">ATCC 64428</strain>
    </source>
</reference>
<feature type="coiled-coil region" evidence="1">
    <location>
        <begin position="671"/>
        <end position="698"/>
    </location>
</feature>